<dbReference type="Proteomes" id="UP000072904">
    <property type="component" value="Chromosome 12"/>
</dbReference>
<dbReference type="VEuPathDB" id="PlasmoDB:PYYM_1226400"/>
<evidence type="ECO:0000313" key="1">
    <source>
        <dbReference type="EMBL" id="CDU19435.1"/>
    </source>
</evidence>
<dbReference type="EMBL" id="LK934640">
    <property type="protein sequence ID" value="CDU19435.1"/>
    <property type="molecule type" value="Genomic_DNA"/>
</dbReference>
<dbReference type="RefSeq" id="XP_728082.1">
    <property type="nucleotide sequence ID" value="XM_722989.1"/>
</dbReference>
<gene>
    <name evidence="2" type="ORF">PY17X_1226900</name>
    <name evidence="1" type="ORF">PYYM_1226400</name>
</gene>
<dbReference type="VEuPathDB" id="PlasmoDB:Py17XNL_001205127"/>
<reference evidence="2" key="4">
    <citation type="submission" date="2019-05" db="EMBL/GenBank/DDBJ databases">
        <authorList>
            <consortium name="Pathogen Informatics"/>
        </authorList>
    </citation>
    <scope>NUCLEOTIDE SEQUENCE</scope>
    <source>
        <strain evidence="2">17X</strain>
    </source>
</reference>
<evidence type="ECO:0000313" key="3">
    <source>
        <dbReference type="Proteomes" id="UP000072874"/>
    </source>
</evidence>
<dbReference type="AlphaFoldDB" id="A0A077Y7P7"/>
<protein>
    <submittedName>
        <fullName evidence="1">Uncharacterized protein</fullName>
    </submittedName>
</protein>
<dbReference type="KEGG" id="pyo:PY17X_1226900"/>
<dbReference type="Proteomes" id="UP000072874">
    <property type="component" value="Chromosome 12"/>
</dbReference>
<dbReference type="GeneID" id="3800291"/>
<proteinExistence type="predicted"/>
<evidence type="ECO:0000313" key="4">
    <source>
        <dbReference type="Proteomes" id="UP000072904"/>
    </source>
</evidence>
<dbReference type="OrthoDB" id="361216at2759"/>
<evidence type="ECO:0000313" key="2">
    <source>
        <dbReference type="EMBL" id="VTZ80070.1"/>
    </source>
</evidence>
<dbReference type="EMBL" id="LM993666">
    <property type="protein sequence ID" value="VTZ80070.1"/>
    <property type="molecule type" value="Genomic_DNA"/>
</dbReference>
<organism evidence="1 4">
    <name type="scientific">Plasmodium yoelii</name>
    <dbReference type="NCBI Taxonomy" id="5861"/>
    <lineage>
        <taxon>Eukaryota</taxon>
        <taxon>Sar</taxon>
        <taxon>Alveolata</taxon>
        <taxon>Apicomplexa</taxon>
        <taxon>Aconoidasida</taxon>
        <taxon>Haemosporida</taxon>
        <taxon>Plasmodiidae</taxon>
        <taxon>Plasmodium</taxon>
        <taxon>Plasmodium (Vinckeia)</taxon>
    </lineage>
</organism>
<sequence>MNKIGKSLLAIYTFGIILFQEYVISFNVKKTFSLNRLTEMYEDKIILRKKKNKSIYSNYKEKKRNNNLFSIERSIDKVTGNFMCDKDLFLEVDKKQKMIEEIEKMQVLNYDNVKKYLDKLSENDVYEEVINHKIYLYKKNNEKDKQNNLIKVQNFLNPHIISLRKKKAKTKVEYLIASMVKGENIDQIITEMFQKKLIDIYVLTFIDDKIIEANSKLIPNTKLNFYNNNNAINGYNSGNKEEMSLSEKILRALKDRILAQQKLNAKGTFNFTRILFLSTTLDLKEDREPIIKSIIKSIEQLEEFELYLLDGLDYAQDNEKMKKYIPHMELLLNACKKMNPVNNQLLNKQNENVRFFPENMDTSHFSGL</sequence>
<reference evidence="3 4" key="1">
    <citation type="journal article" date="2014" name="BMC Biol.">
        <title>A comprehensive evaluation of rodent malaria parasite genomes and gene expression.</title>
        <authorList>
            <person name="Otto T.D."/>
            <person name="Bohme U."/>
            <person name="Jackson A.P."/>
            <person name="Hunt M."/>
            <person name="Franke-Fayard B."/>
            <person name="Hoeijmakers W.A."/>
            <person name="Religa A.A."/>
            <person name="Robertson L."/>
            <person name="Sanders M."/>
            <person name="Ogun S.A."/>
            <person name="Cunningham D."/>
            <person name="Erhart A."/>
            <person name="Billker O."/>
            <person name="Khan S.M."/>
            <person name="Stunnenberg H.G."/>
            <person name="Langhorne J."/>
            <person name="Holder A.A."/>
            <person name="Waters A.P."/>
            <person name="Newbold C.I."/>
            <person name="Pain A."/>
            <person name="Berriman M."/>
            <person name="Janse C.J."/>
        </authorList>
    </citation>
    <scope>NUCLEOTIDE SEQUENCE [LARGE SCALE GENOMIC DNA]</scope>
    <source>
        <strain evidence="2 3">17X</strain>
        <strain evidence="1 4">YM</strain>
    </source>
</reference>
<dbReference type="VEuPathDB" id="PlasmoDB:PY17X_1226900"/>
<dbReference type="OMA" id="IDMSQFK"/>
<reference evidence="1" key="2">
    <citation type="submission" date="2014-05" db="EMBL/GenBank/DDBJ databases">
        <authorList>
            <person name="Aslett A.Martin."/>
            <person name="De Silva Nishadi"/>
        </authorList>
    </citation>
    <scope>NUCLEOTIDE SEQUENCE</scope>
    <source>
        <strain evidence="1">YM</strain>
    </source>
</reference>
<dbReference type="VEuPathDB" id="PlasmoDB:PY07256"/>
<name>A0A077Y7P7_PLAYE</name>
<accession>A0A077Y7P7</accession>
<reference evidence="2" key="3">
    <citation type="submission" date="2014-05" db="EMBL/GenBank/DDBJ databases">
        <authorList>
            <person name="Aslett M.A."/>
            <person name="De Silva N."/>
        </authorList>
    </citation>
    <scope>NUCLEOTIDE SEQUENCE</scope>
    <source>
        <strain evidence="2">17X</strain>
    </source>
</reference>